<dbReference type="EMBL" id="JBBMFP010000006">
    <property type="protein sequence ID" value="MEQ2431116.1"/>
    <property type="molecule type" value="Genomic_DNA"/>
</dbReference>
<sequence length="70" mass="7934">MNHDNNIQNELTEGYESAIESFENMESTLSDLQDTLADTLGDLQGDIRILVFTLRSCLKAIHHLQDDRIA</sequence>
<keyword evidence="2" id="KW-1185">Reference proteome</keyword>
<dbReference type="RefSeq" id="WP_148392740.1">
    <property type="nucleotide sequence ID" value="NZ_JBBMFP010000006.1"/>
</dbReference>
<proteinExistence type="predicted"/>
<organism evidence="1 2">
    <name type="scientific">Blautia caccae</name>
    <dbReference type="NCBI Taxonomy" id="3133175"/>
    <lineage>
        <taxon>Bacteria</taxon>
        <taxon>Bacillati</taxon>
        <taxon>Bacillota</taxon>
        <taxon>Clostridia</taxon>
        <taxon>Lachnospirales</taxon>
        <taxon>Lachnospiraceae</taxon>
        <taxon>Blautia</taxon>
    </lineage>
</organism>
<evidence type="ECO:0000313" key="1">
    <source>
        <dbReference type="EMBL" id="MEQ2431116.1"/>
    </source>
</evidence>
<gene>
    <name evidence="1" type="ORF">WMO65_08890</name>
</gene>
<name>A0ABV1DMV0_9FIRM</name>
<dbReference type="Proteomes" id="UP001457898">
    <property type="component" value="Unassembled WGS sequence"/>
</dbReference>
<evidence type="ECO:0000313" key="2">
    <source>
        <dbReference type="Proteomes" id="UP001457898"/>
    </source>
</evidence>
<comment type="caution">
    <text evidence="1">The sequence shown here is derived from an EMBL/GenBank/DDBJ whole genome shotgun (WGS) entry which is preliminary data.</text>
</comment>
<protein>
    <submittedName>
        <fullName evidence="1">Uncharacterized protein</fullName>
    </submittedName>
</protein>
<reference evidence="1 2" key="1">
    <citation type="submission" date="2024-03" db="EMBL/GenBank/DDBJ databases">
        <title>Human intestinal bacterial collection.</title>
        <authorList>
            <person name="Pauvert C."/>
            <person name="Hitch T.C.A."/>
            <person name="Clavel T."/>
        </authorList>
    </citation>
    <scope>NUCLEOTIDE SEQUENCE [LARGE SCALE GENOMIC DNA]</scope>
    <source>
        <strain evidence="1 2">CLA-SR-H028</strain>
    </source>
</reference>
<accession>A0ABV1DMV0</accession>